<organism evidence="2 3">
    <name type="scientific">Hyphomicrobium denitrificans 1NES1</name>
    <dbReference type="NCBI Taxonomy" id="670307"/>
    <lineage>
        <taxon>Bacteria</taxon>
        <taxon>Pseudomonadati</taxon>
        <taxon>Pseudomonadota</taxon>
        <taxon>Alphaproteobacteria</taxon>
        <taxon>Hyphomicrobiales</taxon>
        <taxon>Hyphomicrobiaceae</taxon>
        <taxon>Hyphomicrobium</taxon>
    </lineage>
</organism>
<dbReference type="InterPro" id="IPR018445">
    <property type="entry name" value="Put_Phosphate_transp_reg"/>
</dbReference>
<reference evidence="2 3" key="1">
    <citation type="journal article" date="2013" name="Genome Announc.">
        <title>Genome sequences for three denitrifying bacterial strains isolated from a uranium- and nitrate-contaminated subsurface environment.</title>
        <authorList>
            <person name="Venkatramanan R."/>
            <person name="Prakash O."/>
            <person name="Woyke T."/>
            <person name="Chain P."/>
            <person name="Goodwin L.A."/>
            <person name="Watson D."/>
            <person name="Brooks S."/>
            <person name="Kostka J.E."/>
            <person name="Green S.J."/>
        </authorList>
    </citation>
    <scope>NUCLEOTIDE SEQUENCE [LARGE SCALE GENOMIC DNA]</scope>
    <source>
        <strain evidence="2 3">1NES1</strain>
    </source>
</reference>
<dbReference type="InterPro" id="IPR038078">
    <property type="entry name" value="PhoU-like_sf"/>
</dbReference>
<dbReference type="PANTHER" id="PTHR37298:SF1">
    <property type="entry name" value="UPF0111 PROTEIN YKAA"/>
    <property type="match status" value="1"/>
</dbReference>
<dbReference type="InterPro" id="IPR052912">
    <property type="entry name" value="UPF0111_domain"/>
</dbReference>
<dbReference type="AlphaFoldDB" id="N0B5H3"/>
<dbReference type="eggNOG" id="COG1392">
    <property type="taxonomic scope" value="Bacteria"/>
</dbReference>
<comment type="similarity">
    <text evidence="1">Belongs to the UPF0111 family.</text>
</comment>
<dbReference type="STRING" id="670307.HYPDE_35613"/>
<dbReference type="EMBL" id="CP005587">
    <property type="protein sequence ID" value="AGK58794.1"/>
    <property type="molecule type" value="Genomic_DNA"/>
</dbReference>
<name>N0B5H3_9HYPH</name>
<protein>
    <submittedName>
        <fullName evidence="2">Phosphate transport regulator-like protein</fullName>
    </submittedName>
</protein>
<proteinExistence type="inferred from homology"/>
<evidence type="ECO:0000313" key="3">
    <source>
        <dbReference type="Proteomes" id="UP000005952"/>
    </source>
</evidence>
<accession>N0B5H3</accession>
<dbReference type="Gene3D" id="1.20.58.220">
    <property type="entry name" value="Phosphate transport system protein phou homolog 2, domain 2"/>
    <property type="match status" value="1"/>
</dbReference>
<dbReference type="Proteomes" id="UP000005952">
    <property type="component" value="Chromosome"/>
</dbReference>
<dbReference type="KEGG" id="hdt:HYPDE_35613"/>
<evidence type="ECO:0000256" key="1">
    <source>
        <dbReference type="ARBA" id="ARBA00008591"/>
    </source>
</evidence>
<dbReference type="RefSeq" id="WP_015598813.1">
    <property type="nucleotide sequence ID" value="NC_021172.1"/>
</dbReference>
<sequence>MKNPKRPSGAVARLFGPSQNDEFADLMVRLANVGVECAAHFRATDGQDLPGIVAFERRADQIVDAIHELLDNAFIMRFDVPDAMRLTDEIDDVIDGMRGAAAHIDIYKRFLGELRPEARELIVTGERSIHAMRNLVEVLKNRKLSVAHVRDLARAINDAESEADRIIARAERGLVAEFSAPGSNTLEFIALERLYAMLEEMTDDAKRCGKLIVSLARKET</sequence>
<dbReference type="HOGENOM" id="CLU_1287383_0_0_5"/>
<dbReference type="PANTHER" id="PTHR37298">
    <property type="entry name" value="UPF0111 PROTEIN YKAA"/>
    <property type="match status" value="1"/>
</dbReference>
<dbReference type="Pfam" id="PF01865">
    <property type="entry name" value="PhoU_div"/>
    <property type="match status" value="1"/>
</dbReference>
<evidence type="ECO:0000313" key="2">
    <source>
        <dbReference type="EMBL" id="AGK58794.1"/>
    </source>
</evidence>
<gene>
    <name evidence="2" type="ORF">HYPDE_35613</name>
</gene>
<keyword evidence="3" id="KW-1185">Reference proteome</keyword>